<dbReference type="FunFam" id="3.40.50.300:FF:000224">
    <property type="entry name" value="Energy-coupling factor transporter ATP-binding protein EcfA"/>
    <property type="match status" value="1"/>
</dbReference>
<dbReference type="GO" id="GO:0005524">
    <property type="term" value="F:ATP binding"/>
    <property type="evidence" value="ECO:0007669"/>
    <property type="project" value="UniProtKB-KW"/>
</dbReference>
<evidence type="ECO:0000256" key="3">
    <source>
        <dbReference type="ARBA" id="ARBA00022448"/>
    </source>
</evidence>
<protein>
    <submittedName>
        <fullName evidence="10">Cobalt transporter ATP-binding subunit</fullName>
    </submittedName>
</protein>
<dbReference type="PANTHER" id="PTHR43553:SF27">
    <property type="entry name" value="ENERGY-COUPLING FACTOR TRANSPORTER ATP-BINDING PROTEIN ECFA2"/>
    <property type="match status" value="1"/>
</dbReference>
<name>A0A073IS13_9BACT</name>
<feature type="domain" description="ABC transporter" evidence="9">
    <location>
        <begin position="3"/>
        <end position="242"/>
    </location>
</feature>
<comment type="caution">
    <text evidence="10">The sequence shown here is derived from an EMBL/GenBank/DDBJ whole genome shotgun (WGS) entry which is preliminary data.</text>
</comment>
<evidence type="ECO:0000256" key="6">
    <source>
        <dbReference type="ARBA" id="ARBA00022840"/>
    </source>
</evidence>
<keyword evidence="5" id="KW-0547">Nucleotide-binding</keyword>
<comment type="subcellular location">
    <subcellularLocation>
        <location evidence="1">Cell membrane</location>
        <topology evidence="1">Peripheral membrane protein</topology>
    </subcellularLocation>
</comment>
<dbReference type="EMBL" id="JMKI01000006">
    <property type="protein sequence ID" value="KEJ93128.1"/>
    <property type="molecule type" value="Genomic_DNA"/>
</dbReference>
<dbReference type="InterPro" id="IPR015856">
    <property type="entry name" value="ABC_transpr_CbiO/EcfA_su"/>
</dbReference>
<keyword evidence="8" id="KW-0472">Membrane</keyword>
<dbReference type="GO" id="GO:0043190">
    <property type="term" value="C:ATP-binding cassette (ABC) transporter complex"/>
    <property type="evidence" value="ECO:0007669"/>
    <property type="project" value="TreeGrafter"/>
</dbReference>
<dbReference type="RefSeq" id="WP_037974473.1">
    <property type="nucleotide sequence ID" value="NZ_JMKI01000006.1"/>
</dbReference>
<proteinExistence type="inferred from homology"/>
<dbReference type="PANTHER" id="PTHR43553">
    <property type="entry name" value="HEAVY METAL TRANSPORTER"/>
    <property type="match status" value="1"/>
</dbReference>
<evidence type="ECO:0000256" key="4">
    <source>
        <dbReference type="ARBA" id="ARBA00022475"/>
    </source>
</evidence>
<evidence type="ECO:0000313" key="11">
    <source>
        <dbReference type="Proteomes" id="UP000027665"/>
    </source>
</evidence>
<evidence type="ECO:0000256" key="7">
    <source>
        <dbReference type="ARBA" id="ARBA00022967"/>
    </source>
</evidence>
<dbReference type="PATRIC" id="fig|2754.20.peg.497"/>
<dbReference type="PROSITE" id="PS00211">
    <property type="entry name" value="ABC_TRANSPORTER_1"/>
    <property type="match status" value="1"/>
</dbReference>
<dbReference type="eggNOG" id="COG1122">
    <property type="taxonomic scope" value="Bacteria"/>
</dbReference>
<dbReference type="InterPro" id="IPR017871">
    <property type="entry name" value="ABC_transporter-like_CS"/>
</dbReference>
<dbReference type="CDD" id="cd03225">
    <property type="entry name" value="ABC_cobalt_CbiO_domain1"/>
    <property type="match status" value="1"/>
</dbReference>
<gene>
    <name evidence="10" type="primary">cbiO</name>
    <name evidence="10" type="ORF">EH55_12535</name>
</gene>
<dbReference type="Proteomes" id="UP000027665">
    <property type="component" value="Unassembled WGS sequence"/>
</dbReference>
<dbReference type="GO" id="GO:0042626">
    <property type="term" value="F:ATPase-coupled transmembrane transporter activity"/>
    <property type="evidence" value="ECO:0007669"/>
    <property type="project" value="TreeGrafter"/>
</dbReference>
<reference evidence="10 11" key="1">
    <citation type="submission" date="2014-04" db="EMBL/GenBank/DDBJ databases">
        <title>Draft Genome Sequence of Synergistes jonesii.</title>
        <authorList>
            <person name="Coil D.A."/>
            <person name="Eisen J.A."/>
            <person name="Holland-Moritz H.E."/>
        </authorList>
    </citation>
    <scope>NUCLEOTIDE SEQUENCE [LARGE SCALE GENOMIC DNA]</scope>
    <source>
        <strain evidence="10 11">78-1</strain>
    </source>
</reference>
<keyword evidence="6 10" id="KW-0067">ATP-binding</keyword>
<organism evidence="10 11">
    <name type="scientific">Synergistes jonesii</name>
    <dbReference type="NCBI Taxonomy" id="2754"/>
    <lineage>
        <taxon>Bacteria</taxon>
        <taxon>Thermotogati</taxon>
        <taxon>Synergistota</taxon>
        <taxon>Synergistia</taxon>
        <taxon>Synergistales</taxon>
        <taxon>Synergistaceae</taxon>
        <taxon>Synergistes</taxon>
    </lineage>
</organism>
<dbReference type="SUPFAM" id="SSF52540">
    <property type="entry name" value="P-loop containing nucleoside triphosphate hydrolases"/>
    <property type="match status" value="1"/>
</dbReference>
<keyword evidence="4" id="KW-1003">Cell membrane</keyword>
<keyword evidence="11" id="KW-1185">Reference proteome</keyword>
<evidence type="ECO:0000259" key="9">
    <source>
        <dbReference type="PROSITE" id="PS50893"/>
    </source>
</evidence>
<evidence type="ECO:0000256" key="1">
    <source>
        <dbReference type="ARBA" id="ARBA00004202"/>
    </source>
</evidence>
<keyword evidence="3" id="KW-0813">Transport</keyword>
<dbReference type="AlphaFoldDB" id="A0A073IS13"/>
<dbReference type="SMART" id="SM00382">
    <property type="entry name" value="AAA"/>
    <property type="match status" value="1"/>
</dbReference>
<evidence type="ECO:0000313" key="10">
    <source>
        <dbReference type="EMBL" id="KEJ93128.1"/>
    </source>
</evidence>
<dbReference type="Gene3D" id="3.40.50.300">
    <property type="entry name" value="P-loop containing nucleotide triphosphate hydrolases"/>
    <property type="match status" value="1"/>
</dbReference>
<evidence type="ECO:0000256" key="8">
    <source>
        <dbReference type="ARBA" id="ARBA00023136"/>
    </source>
</evidence>
<dbReference type="GO" id="GO:0016887">
    <property type="term" value="F:ATP hydrolysis activity"/>
    <property type="evidence" value="ECO:0007669"/>
    <property type="project" value="InterPro"/>
</dbReference>
<dbReference type="PROSITE" id="PS50893">
    <property type="entry name" value="ABC_TRANSPORTER_2"/>
    <property type="match status" value="1"/>
</dbReference>
<dbReference type="InterPro" id="IPR003439">
    <property type="entry name" value="ABC_transporter-like_ATP-bd"/>
</dbReference>
<evidence type="ECO:0000256" key="2">
    <source>
        <dbReference type="ARBA" id="ARBA00005417"/>
    </source>
</evidence>
<accession>A0A073IS13</accession>
<dbReference type="GeneID" id="90982792"/>
<sequence length="282" mass="30210">MTLSVDNISYSYNKGLPTECEALRGVSFRAESGILSVIGHTGSGKSTLAQHLNALIIPQSGSVTVDGADTSGSPAEVRSVRKKVGLVFQYPEQQIFAESVEEEISFAPKNWGLDEEGVKKSVAEALAAVSLSAEFLPLQPHNLSGGQKRKIAIASVIAAKPSYLVLDEPTAGLDCVSARELEALLAKFAAEGMGIIHITHDVELALRISSEILILEEGRVVFCGAPEECAKFLCSAPVKGLVLPDVLELSKRLASSGVVDKLEWSAEALLERLKEKWRARTK</sequence>
<evidence type="ECO:0000256" key="5">
    <source>
        <dbReference type="ARBA" id="ARBA00022741"/>
    </source>
</evidence>
<dbReference type="Pfam" id="PF00005">
    <property type="entry name" value="ABC_tran"/>
    <property type="match status" value="1"/>
</dbReference>
<comment type="similarity">
    <text evidence="2">Belongs to the ABC transporter superfamily.</text>
</comment>
<keyword evidence="7" id="KW-1278">Translocase</keyword>
<dbReference type="InterPro" id="IPR050095">
    <property type="entry name" value="ECF_ABC_transporter_ATP-bd"/>
</dbReference>
<dbReference type="STRING" id="2754.EH55_12535"/>
<dbReference type="OrthoDB" id="9784332at2"/>
<dbReference type="InterPro" id="IPR003593">
    <property type="entry name" value="AAA+_ATPase"/>
</dbReference>
<dbReference type="InterPro" id="IPR027417">
    <property type="entry name" value="P-loop_NTPase"/>
</dbReference>